<comment type="subcellular location">
    <subcellularLocation>
        <location evidence="1">Membrane</location>
        <topology evidence="1">Multi-pass membrane protein</topology>
    </subcellularLocation>
</comment>
<dbReference type="GO" id="GO:0015648">
    <property type="term" value="F:lipid-linked peptidoglycan transporter activity"/>
    <property type="evidence" value="ECO:0007669"/>
    <property type="project" value="TreeGrafter"/>
</dbReference>
<dbReference type="GO" id="GO:0032153">
    <property type="term" value="C:cell division site"/>
    <property type="evidence" value="ECO:0007669"/>
    <property type="project" value="TreeGrafter"/>
</dbReference>
<dbReference type="PANTHER" id="PTHR30474:SF2">
    <property type="entry name" value="PEPTIDOGLYCAN GLYCOSYLTRANSFERASE FTSW-RELATED"/>
    <property type="match status" value="1"/>
</dbReference>
<dbReference type="GO" id="GO:0051301">
    <property type="term" value="P:cell division"/>
    <property type="evidence" value="ECO:0007669"/>
    <property type="project" value="InterPro"/>
</dbReference>
<dbReference type="GO" id="GO:0009252">
    <property type="term" value="P:peptidoglycan biosynthetic process"/>
    <property type="evidence" value="ECO:0007669"/>
    <property type="project" value="UniProtKB-KW"/>
</dbReference>
<keyword evidence="3" id="KW-0808">Transferase</keyword>
<evidence type="ECO:0000256" key="4">
    <source>
        <dbReference type="ARBA" id="ARBA00022692"/>
    </source>
</evidence>
<evidence type="ECO:0000256" key="10">
    <source>
        <dbReference type="ARBA" id="ARBA00044770"/>
    </source>
</evidence>
<dbReference type="GO" id="GO:0005886">
    <property type="term" value="C:plasma membrane"/>
    <property type="evidence" value="ECO:0007669"/>
    <property type="project" value="TreeGrafter"/>
</dbReference>
<organism evidence="13">
    <name type="scientific">marine sediment metagenome</name>
    <dbReference type="NCBI Taxonomy" id="412755"/>
    <lineage>
        <taxon>unclassified sequences</taxon>
        <taxon>metagenomes</taxon>
        <taxon>ecological metagenomes</taxon>
    </lineage>
</organism>
<evidence type="ECO:0000256" key="1">
    <source>
        <dbReference type="ARBA" id="ARBA00004141"/>
    </source>
</evidence>
<feature type="non-terminal residue" evidence="13">
    <location>
        <position position="94"/>
    </location>
</feature>
<keyword evidence="2" id="KW-0328">Glycosyltransferase</keyword>
<evidence type="ECO:0000256" key="9">
    <source>
        <dbReference type="ARBA" id="ARBA00032370"/>
    </source>
</evidence>
<evidence type="ECO:0000256" key="3">
    <source>
        <dbReference type="ARBA" id="ARBA00022679"/>
    </source>
</evidence>
<sequence>LMFFLAGGDLKQIGILMIIALVIGFGIVQLAPTGAVRIEHFMAGIQDPTQGSYHVRRSLEAIIKGGWFGVGIGEAETKLTGLPVPPTDSIFAVV</sequence>
<evidence type="ECO:0000256" key="11">
    <source>
        <dbReference type="ARBA" id="ARBA00049902"/>
    </source>
</evidence>
<evidence type="ECO:0000256" key="2">
    <source>
        <dbReference type="ARBA" id="ARBA00022676"/>
    </source>
</evidence>
<dbReference type="GO" id="GO:0008955">
    <property type="term" value="F:peptidoglycan glycosyltransferase activity"/>
    <property type="evidence" value="ECO:0007669"/>
    <property type="project" value="UniProtKB-EC"/>
</dbReference>
<evidence type="ECO:0000256" key="8">
    <source>
        <dbReference type="ARBA" id="ARBA00023136"/>
    </source>
</evidence>
<keyword evidence="6" id="KW-0573">Peptidoglycan synthesis</keyword>
<keyword evidence="4 12" id="KW-0812">Transmembrane</keyword>
<dbReference type="GO" id="GO:0008360">
    <property type="term" value="P:regulation of cell shape"/>
    <property type="evidence" value="ECO:0007669"/>
    <property type="project" value="UniProtKB-KW"/>
</dbReference>
<dbReference type="PANTHER" id="PTHR30474">
    <property type="entry name" value="CELL CYCLE PROTEIN"/>
    <property type="match status" value="1"/>
</dbReference>
<feature type="transmembrane region" description="Helical" evidence="12">
    <location>
        <begin position="12"/>
        <end position="32"/>
    </location>
</feature>
<dbReference type="EMBL" id="BARU01047822">
    <property type="protein sequence ID" value="GAH91054.1"/>
    <property type="molecule type" value="Genomic_DNA"/>
</dbReference>
<reference evidence="13" key="1">
    <citation type="journal article" date="2014" name="Front. Microbiol.">
        <title>High frequency of phylogenetically diverse reductive dehalogenase-homologous genes in deep subseafloor sedimentary metagenomes.</title>
        <authorList>
            <person name="Kawai M."/>
            <person name="Futagami T."/>
            <person name="Toyoda A."/>
            <person name="Takaki Y."/>
            <person name="Nishi S."/>
            <person name="Hori S."/>
            <person name="Arai W."/>
            <person name="Tsubouchi T."/>
            <person name="Morono Y."/>
            <person name="Uchiyama I."/>
            <person name="Ito T."/>
            <person name="Fujiyama A."/>
            <person name="Inagaki F."/>
            <person name="Takami H."/>
        </authorList>
    </citation>
    <scope>NUCLEOTIDE SEQUENCE</scope>
    <source>
        <strain evidence="13">Expedition CK06-06</strain>
    </source>
</reference>
<comment type="caution">
    <text evidence="13">The sequence shown here is derived from an EMBL/GenBank/DDBJ whole genome shotgun (WGS) entry which is preliminary data.</text>
</comment>
<evidence type="ECO:0000256" key="6">
    <source>
        <dbReference type="ARBA" id="ARBA00022984"/>
    </source>
</evidence>
<gene>
    <name evidence="13" type="ORF">S03H2_71447</name>
</gene>
<proteinExistence type="predicted"/>
<keyword evidence="8 12" id="KW-0472">Membrane</keyword>
<dbReference type="AlphaFoldDB" id="X1KLN4"/>
<keyword evidence="5" id="KW-0133">Cell shape</keyword>
<evidence type="ECO:0000256" key="12">
    <source>
        <dbReference type="SAM" id="Phobius"/>
    </source>
</evidence>
<feature type="non-terminal residue" evidence="13">
    <location>
        <position position="1"/>
    </location>
</feature>
<keyword evidence="7 12" id="KW-1133">Transmembrane helix</keyword>
<protein>
    <recommendedName>
        <fullName evidence="10">peptidoglycan glycosyltransferase</fullName>
        <ecNumber evidence="10">2.4.99.28</ecNumber>
    </recommendedName>
    <alternativeName>
        <fullName evidence="9">Peptidoglycan polymerase</fullName>
    </alternativeName>
</protein>
<dbReference type="EC" id="2.4.99.28" evidence="10"/>
<dbReference type="Pfam" id="PF01098">
    <property type="entry name" value="FTSW_RODA_SPOVE"/>
    <property type="match status" value="1"/>
</dbReference>
<accession>X1KLN4</accession>
<name>X1KLN4_9ZZZZ</name>
<evidence type="ECO:0000256" key="7">
    <source>
        <dbReference type="ARBA" id="ARBA00022989"/>
    </source>
</evidence>
<evidence type="ECO:0000313" key="13">
    <source>
        <dbReference type="EMBL" id="GAH91054.1"/>
    </source>
</evidence>
<dbReference type="InterPro" id="IPR001182">
    <property type="entry name" value="FtsW/RodA"/>
</dbReference>
<evidence type="ECO:0000256" key="5">
    <source>
        <dbReference type="ARBA" id="ARBA00022960"/>
    </source>
</evidence>
<comment type="catalytic activity">
    <reaction evidence="11">
        <text>[GlcNAc-(1-&gt;4)-Mur2Ac(oyl-L-Ala-gamma-D-Glu-L-Lys-D-Ala-D-Ala)](n)-di-trans,octa-cis-undecaprenyl diphosphate + beta-D-GlcNAc-(1-&gt;4)-Mur2Ac(oyl-L-Ala-gamma-D-Glu-L-Lys-D-Ala-D-Ala)-di-trans,octa-cis-undecaprenyl diphosphate = [GlcNAc-(1-&gt;4)-Mur2Ac(oyl-L-Ala-gamma-D-Glu-L-Lys-D-Ala-D-Ala)](n+1)-di-trans,octa-cis-undecaprenyl diphosphate + di-trans,octa-cis-undecaprenyl diphosphate + H(+)</text>
        <dbReference type="Rhea" id="RHEA:23708"/>
        <dbReference type="Rhea" id="RHEA-COMP:9602"/>
        <dbReference type="Rhea" id="RHEA-COMP:9603"/>
        <dbReference type="ChEBI" id="CHEBI:15378"/>
        <dbReference type="ChEBI" id="CHEBI:58405"/>
        <dbReference type="ChEBI" id="CHEBI:60033"/>
        <dbReference type="ChEBI" id="CHEBI:78435"/>
        <dbReference type="EC" id="2.4.99.28"/>
    </reaction>
</comment>